<keyword evidence="14" id="KW-0472">Membrane</keyword>
<keyword evidence="5" id="KW-1003">Cell membrane</keyword>
<dbReference type="GO" id="GO:0016787">
    <property type="term" value="F:hydrolase activity"/>
    <property type="evidence" value="ECO:0007669"/>
    <property type="project" value="UniProtKB-KW"/>
</dbReference>
<comment type="catalytic activity">
    <reaction evidence="22">
        <text>octanoyl-CoA + H2O = octanoate + CoA + H(+)</text>
        <dbReference type="Rhea" id="RHEA:30143"/>
        <dbReference type="ChEBI" id="CHEBI:15377"/>
        <dbReference type="ChEBI" id="CHEBI:15378"/>
        <dbReference type="ChEBI" id="CHEBI:25646"/>
        <dbReference type="ChEBI" id="CHEBI:57287"/>
        <dbReference type="ChEBI" id="CHEBI:57386"/>
    </reaction>
    <physiologicalReaction direction="left-to-right" evidence="22">
        <dbReference type="Rhea" id="RHEA:30144"/>
    </physiologicalReaction>
</comment>
<accession>A0A6J6C118</accession>
<evidence type="ECO:0000256" key="8">
    <source>
        <dbReference type="ARBA" id="ARBA00022792"/>
    </source>
</evidence>
<evidence type="ECO:0000256" key="11">
    <source>
        <dbReference type="ARBA" id="ARBA00022946"/>
    </source>
</evidence>
<keyword evidence="12" id="KW-0443">Lipid metabolism</keyword>
<dbReference type="SUPFAM" id="SSF54637">
    <property type="entry name" value="Thioesterase/thiol ester dehydrase-isomerase"/>
    <property type="match status" value="1"/>
</dbReference>
<gene>
    <name evidence="29" type="ORF">UFOPK1493_00531</name>
</gene>
<comment type="catalytic activity">
    <reaction evidence="25">
        <text>dodecanoyl-CoA + H2O = dodecanoate + CoA + H(+)</text>
        <dbReference type="Rhea" id="RHEA:30135"/>
        <dbReference type="ChEBI" id="CHEBI:15377"/>
        <dbReference type="ChEBI" id="CHEBI:15378"/>
        <dbReference type="ChEBI" id="CHEBI:18262"/>
        <dbReference type="ChEBI" id="CHEBI:57287"/>
        <dbReference type="ChEBI" id="CHEBI:57375"/>
    </reaction>
    <physiologicalReaction direction="left-to-right" evidence="25">
        <dbReference type="Rhea" id="RHEA:30136"/>
    </physiologicalReaction>
</comment>
<feature type="domain" description="Thioesterase" evidence="28">
    <location>
        <begin position="144"/>
        <end position="214"/>
    </location>
</feature>
<dbReference type="Gene3D" id="3.10.129.10">
    <property type="entry name" value="Hotdog Thioesterase"/>
    <property type="match status" value="1"/>
</dbReference>
<keyword evidence="9" id="KW-0378">Hydrolase</keyword>
<keyword evidence="11" id="KW-0809">Transit peptide</keyword>
<evidence type="ECO:0000256" key="17">
    <source>
        <dbReference type="ARBA" id="ARBA00037002"/>
    </source>
</evidence>
<dbReference type="EMBL" id="CAEZSR010000011">
    <property type="protein sequence ID" value="CAB4544233.1"/>
    <property type="molecule type" value="Genomic_DNA"/>
</dbReference>
<comment type="catalytic activity">
    <reaction evidence="24">
        <text>decanoyl-CoA + H2O = decanoate + CoA + H(+)</text>
        <dbReference type="Rhea" id="RHEA:40059"/>
        <dbReference type="ChEBI" id="CHEBI:15377"/>
        <dbReference type="ChEBI" id="CHEBI:15378"/>
        <dbReference type="ChEBI" id="CHEBI:27689"/>
        <dbReference type="ChEBI" id="CHEBI:57287"/>
        <dbReference type="ChEBI" id="CHEBI:61430"/>
    </reaction>
    <physiologicalReaction direction="left-to-right" evidence="24">
        <dbReference type="Rhea" id="RHEA:40060"/>
    </physiologicalReaction>
</comment>
<evidence type="ECO:0000256" key="26">
    <source>
        <dbReference type="ARBA" id="ARBA00048180"/>
    </source>
</evidence>
<evidence type="ECO:0000256" key="24">
    <source>
        <dbReference type="ARBA" id="ARBA00047969"/>
    </source>
</evidence>
<dbReference type="InterPro" id="IPR006683">
    <property type="entry name" value="Thioestr_dom"/>
</dbReference>
<keyword evidence="6" id="KW-0963">Cytoplasm</keyword>
<keyword evidence="8" id="KW-0999">Mitochondrion inner membrane</keyword>
<evidence type="ECO:0000256" key="5">
    <source>
        <dbReference type="ARBA" id="ARBA00022475"/>
    </source>
</evidence>
<evidence type="ECO:0000256" key="3">
    <source>
        <dbReference type="ARBA" id="ARBA00004632"/>
    </source>
</evidence>
<evidence type="ECO:0000256" key="2">
    <source>
        <dbReference type="ARBA" id="ARBA00004569"/>
    </source>
</evidence>
<evidence type="ECO:0000256" key="27">
    <source>
        <dbReference type="SAM" id="MobiDB-lite"/>
    </source>
</evidence>
<dbReference type="GO" id="GO:0006631">
    <property type="term" value="P:fatty acid metabolic process"/>
    <property type="evidence" value="ECO:0007669"/>
    <property type="project" value="UniProtKB-KW"/>
</dbReference>
<feature type="region of interest" description="Disordered" evidence="27">
    <location>
        <begin position="1"/>
        <end position="34"/>
    </location>
</feature>
<dbReference type="PANTHER" id="PTHR12418">
    <property type="entry name" value="ACYL-COENZYME A THIOESTERASE THEM4"/>
    <property type="match status" value="1"/>
</dbReference>
<evidence type="ECO:0000256" key="14">
    <source>
        <dbReference type="ARBA" id="ARBA00023136"/>
    </source>
</evidence>
<dbReference type="GO" id="GO:0032587">
    <property type="term" value="C:ruffle membrane"/>
    <property type="evidence" value="ECO:0007669"/>
    <property type="project" value="UniProtKB-SubCell"/>
</dbReference>
<evidence type="ECO:0000313" key="29">
    <source>
        <dbReference type="EMBL" id="CAB4544233.1"/>
    </source>
</evidence>
<evidence type="ECO:0000256" key="7">
    <source>
        <dbReference type="ARBA" id="ARBA00022703"/>
    </source>
</evidence>
<comment type="subcellular location">
    <subcellularLocation>
        <location evidence="3">Cell projection</location>
        <location evidence="3">Ruffle membrane</location>
    </subcellularLocation>
    <subcellularLocation>
        <location evidence="1">Cytoplasm</location>
    </subcellularLocation>
    <subcellularLocation>
        <location evidence="4">Mitochondrion inner membrane</location>
        <topology evidence="4">Peripheral membrane protein</topology>
    </subcellularLocation>
    <subcellularLocation>
        <location evidence="2">Mitochondrion intermembrane space</location>
    </subcellularLocation>
</comment>
<evidence type="ECO:0000256" key="15">
    <source>
        <dbReference type="ARBA" id="ARBA00023273"/>
    </source>
</evidence>
<evidence type="ECO:0000256" key="9">
    <source>
        <dbReference type="ARBA" id="ARBA00022801"/>
    </source>
</evidence>
<evidence type="ECO:0000259" key="28">
    <source>
        <dbReference type="Pfam" id="PF03061"/>
    </source>
</evidence>
<dbReference type="GO" id="GO:0005758">
    <property type="term" value="C:mitochondrial intermembrane space"/>
    <property type="evidence" value="ECO:0007669"/>
    <property type="project" value="UniProtKB-SubCell"/>
</dbReference>
<proteinExistence type="inferred from homology"/>
<dbReference type="CDD" id="cd03443">
    <property type="entry name" value="PaaI_thioesterase"/>
    <property type="match status" value="1"/>
</dbReference>
<evidence type="ECO:0000256" key="19">
    <source>
        <dbReference type="ARBA" id="ARBA00038848"/>
    </source>
</evidence>
<evidence type="ECO:0000256" key="21">
    <source>
        <dbReference type="ARBA" id="ARBA00043210"/>
    </source>
</evidence>
<evidence type="ECO:0000256" key="13">
    <source>
        <dbReference type="ARBA" id="ARBA00023128"/>
    </source>
</evidence>
<keyword evidence="7" id="KW-0053">Apoptosis</keyword>
<reference evidence="29" key="1">
    <citation type="submission" date="2020-05" db="EMBL/GenBank/DDBJ databases">
        <authorList>
            <person name="Chiriac C."/>
            <person name="Salcher M."/>
            <person name="Ghai R."/>
            <person name="Kavagutti S V."/>
        </authorList>
    </citation>
    <scope>NUCLEOTIDE SEQUENCE</scope>
</reference>
<evidence type="ECO:0000256" key="18">
    <source>
        <dbReference type="ARBA" id="ARBA00038456"/>
    </source>
</evidence>
<organism evidence="29">
    <name type="scientific">freshwater metagenome</name>
    <dbReference type="NCBI Taxonomy" id="449393"/>
    <lineage>
        <taxon>unclassified sequences</taxon>
        <taxon>metagenomes</taxon>
        <taxon>ecological metagenomes</taxon>
    </lineage>
</organism>
<dbReference type="Pfam" id="PF03061">
    <property type="entry name" value="4HBT"/>
    <property type="match status" value="1"/>
</dbReference>
<dbReference type="InterPro" id="IPR029069">
    <property type="entry name" value="HotDog_dom_sf"/>
</dbReference>
<evidence type="ECO:0000256" key="4">
    <source>
        <dbReference type="ARBA" id="ARBA00004637"/>
    </source>
</evidence>
<feature type="compositionally biased region" description="Polar residues" evidence="27">
    <location>
        <begin position="77"/>
        <end position="87"/>
    </location>
</feature>
<evidence type="ECO:0000256" key="25">
    <source>
        <dbReference type="ARBA" id="ARBA00048074"/>
    </source>
</evidence>
<evidence type="ECO:0000256" key="16">
    <source>
        <dbReference type="ARBA" id="ARBA00035852"/>
    </source>
</evidence>
<keyword evidence="10" id="KW-0276">Fatty acid metabolism</keyword>
<dbReference type="PANTHER" id="PTHR12418:SF19">
    <property type="entry name" value="ACYL-COENZYME A THIOESTERASE THEM4"/>
    <property type="match status" value="1"/>
</dbReference>
<comment type="catalytic activity">
    <reaction evidence="17">
        <text>(9Z)-octadecenoyl-CoA + H2O = (9Z)-octadecenoate + CoA + H(+)</text>
        <dbReference type="Rhea" id="RHEA:40139"/>
        <dbReference type="ChEBI" id="CHEBI:15377"/>
        <dbReference type="ChEBI" id="CHEBI:15378"/>
        <dbReference type="ChEBI" id="CHEBI:30823"/>
        <dbReference type="ChEBI" id="CHEBI:57287"/>
        <dbReference type="ChEBI" id="CHEBI:57387"/>
    </reaction>
    <physiologicalReaction direction="left-to-right" evidence="17">
        <dbReference type="Rhea" id="RHEA:40140"/>
    </physiologicalReaction>
</comment>
<evidence type="ECO:0000256" key="6">
    <source>
        <dbReference type="ARBA" id="ARBA00022490"/>
    </source>
</evidence>
<comment type="catalytic activity">
    <reaction evidence="16">
        <text>(5Z,8Z,11Z,14Z)-eicosatetraenoyl-CoA + H2O = (5Z,8Z,11Z,14Z)-eicosatetraenoate + CoA + H(+)</text>
        <dbReference type="Rhea" id="RHEA:40151"/>
        <dbReference type="ChEBI" id="CHEBI:15377"/>
        <dbReference type="ChEBI" id="CHEBI:15378"/>
        <dbReference type="ChEBI" id="CHEBI:32395"/>
        <dbReference type="ChEBI" id="CHEBI:57287"/>
        <dbReference type="ChEBI" id="CHEBI:57368"/>
    </reaction>
    <physiologicalReaction direction="left-to-right" evidence="16">
        <dbReference type="Rhea" id="RHEA:40152"/>
    </physiologicalReaction>
</comment>
<dbReference type="GO" id="GO:0006915">
    <property type="term" value="P:apoptotic process"/>
    <property type="evidence" value="ECO:0007669"/>
    <property type="project" value="UniProtKB-KW"/>
</dbReference>
<keyword evidence="13" id="KW-0496">Mitochondrion</keyword>
<dbReference type="GO" id="GO:0005743">
    <property type="term" value="C:mitochondrial inner membrane"/>
    <property type="evidence" value="ECO:0007669"/>
    <property type="project" value="UniProtKB-SubCell"/>
</dbReference>
<dbReference type="EC" id="3.1.2.2" evidence="19"/>
<feature type="compositionally biased region" description="Pro residues" evidence="27">
    <location>
        <begin position="1"/>
        <end position="21"/>
    </location>
</feature>
<protein>
    <recommendedName>
        <fullName evidence="20">Acyl-coenzyme A thioesterase THEM4</fullName>
        <ecNumber evidence="19">3.1.2.2</ecNumber>
    </recommendedName>
    <alternativeName>
        <fullName evidence="21">Thioesterase superfamily member 4</fullName>
    </alternativeName>
</protein>
<evidence type="ECO:0000256" key="10">
    <source>
        <dbReference type="ARBA" id="ARBA00022832"/>
    </source>
</evidence>
<evidence type="ECO:0000256" key="23">
    <source>
        <dbReference type="ARBA" id="ARBA00047734"/>
    </source>
</evidence>
<dbReference type="InterPro" id="IPR052365">
    <property type="entry name" value="THEM4/THEM5_acyl-CoA_thioest"/>
</dbReference>
<evidence type="ECO:0000256" key="12">
    <source>
        <dbReference type="ARBA" id="ARBA00023098"/>
    </source>
</evidence>
<dbReference type="AlphaFoldDB" id="A0A6J6C118"/>
<comment type="catalytic activity">
    <reaction evidence="23">
        <text>hexadecanoyl-CoA + H2O = hexadecanoate + CoA + H(+)</text>
        <dbReference type="Rhea" id="RHEA:16645"/>
        <dbReference type="ChEBI" id="CHEBI:7896"/>
        <dbReference type="ChEBI" id="CHEBI:15377"/>
        <dbReference type="ChEBI" id="CHEBI:15378"/>
        <dbReference type="ChEBI" id="CHEBI:57287"/>
        <dbReference type="ChEBI" id="CHEBI:57379"/>
        <dbReference type="EC" id="3.1.2.2"/>
    </reaction>
    <physiologicalReaction direction="left-to-right" evidence="23">
        <dbReference type="Rhea" id="RHEA:16646"/>
    </physiologicalReaction>
</comment>
<comment type="similarity">
    <text evidence="18">Belongs to the THEM4/THEM5 thioesterase family.</text>
</comment>
<name>A0A6J6C118_9ZZZZ</name>
<evidence type="ECO:0000256" key="22">
    <source>
        <dbReference type="ARBA" id="ARBA00047588"/>
    </source>
</evidence>
<feature type="region of interest" description="Disordered" evidence="27">
    <location>
        <begin position="73"/>
        <end position="114"/>
    </location>
</feature>
<keyword evidence="15" id="KW-0966">Cell projection</keyword>
<comment type="catalytic activity">
    <reaction evidence="26">
        <text>tetradecanoyl-CoA + H2O = tetradecanoate + CoA + H(+)</text>
        <dbReference type="Rhea" id="RHEA:40119"/>
        <dbReference type="ChEBI" id="CHEBI:15377"/>
        <dbReference type="ChEBI" id="CHEBI:15378"/>
        <dbReference type="ChEBI" id="CHEBI:30807"/>
        <dbReference type="ChEBI" id="CHEBI:57287"/>
        <dbReference type="ChEBI" id="CHEBI:57385"/>
    </reaction>
    <physiologicalReaction direction="left-to-right" evidence="26">
        <dbReference type="Rhea" id="RHEA:40120"/>
    </physiologicalReaction>
</comment>
<evidence type="ECO:0000256" key="20">
    <source>
        <dbReference type="ARBA" id="ARBA00040123"/>
    </source>
</evidence>
<evidence type="ECO:0000256" key="1">
    <source>
        <dbReference type="ARBA" id="ARBA00004496"/>
    </source>
</evidence>
<sequence>MPDQPTVPVPAPPDTAPPDTAPPDTAHLDRRARAGRAVRDLGHGLIGHQVDDALLDELAASLESLTARLAAGGVRSRQPSTFQSNSDDWGADPDQTEFTGFDDRPVSGRSSPLGLDPVIRRVGDEIHATVTLRSAHEGAPGRSHGGVVSALFDDVFGFVLSIERTPAFTGELTIRYAGPTPLHQPLTCRVRLASREGRKLFMTGELLTADESVCVRAKATFIAIDVAATPGWGDGV</sequence>